<evidence type="ECO:0000256" key="2">
    <source>
        <dbReference type="SAM" id="MobiDB-lite"/>
    </source>
</evidence>
<dbReference type="Proteomes" id="UP001485043">
    <property type="component" value="Unassembled WGS sequence"/>
</dbReference>
<organism evidence="3 4">
    <name type="scientific">Apatococcus fuscideae</name>
    <dbReference type="NCBI Taxonomy" id="2026836"/>
    <lineage>
        <taxon>Eukaryota</taxon>
        <taxon>Viridiplantae</taxon>
        <taxon>Chlorophyta</taxon>
        <taxon>core chlorophytes</taxon>
        <taxon>Trebouxiophyceae</taxon>
        <taxon>Chlorellales</taxon>
        <taxon>Chlorellaceae</taxon>
        <taxon>Apatococcus</taxon>
    </lineage>
</organism>
<reference evidence="3 4" key="1">
    <citation type="journal article" date="2024" name="Nat. Commun.">
        <title>Phylogenomics reveals the evolutionary origins of lichenization in chlorophyte algae.</title>
        <authorList>
            <person name="Puginier C."/>
            <person name="Libourel C."/>
            <person name="Otte J."/>
            <person name="Skaloud P."/>
            <person name="Haon M."/>
            <person name="Grisel S."/>
            <person name="Petersen M."/>
            <person name="Berrin J.G."/>
            <person name="Delaux P.M."/>
            <person name="Dal Grande F."/>
            <person name="Keller J."/>
        </authorList>
    </citation>
    <scope>NUCLEOTIDE SEQUENCE [LARGE SCALE GENOMIC DNA]</scope>
    <source>
        <strain evidence="3 4">SAG 2523</strain>
    </source>
</reference>
<evidence type="ECO:0008006" key="5">
    <source>
        <dbReference type="Google" id="ProtNLM"/>
    </source>
</evidence>
<evidence type="ECO:0000256" key="1">
    <source>
        <dbReference type="ARBA" id="ARBA00093458"/>
    </source>
</evidence>
<comment type="caution">
    <text evidence="3">The sequence shown here is derived from an EMBL/GenBank/DDBJ whole genome shotgun (WGS) entry which is preliminary data.</text>
</comment>
<evidence type="ECO:0000313" key="4">
    <source>
        <dbReference type="Proteomes" id="UP001485043"/>
    </source>
</evidence>
<proteinExistence type="inferred from homology"/>
<keyword evidence="4" id="KW-1185">Reference proteome</keyword>
<sequence>MPEPAFKRRRLQRLHEPLDGVGQSQALNEQGPPPRYFQDDELPSEAVPNDTFVALQLLVNQFPAAAKAFAVPFALRSQLYSIINDRTCVDRQLDDLRTGRMVKMLKLPASVDEYAYMFALDYRAMVQTVRRKQQASKGTVPELQVFDWLIDRVAPAFTQTSIHYGDLTRLLGSENGQKSGDAVTEAHISLLLNAGLLVRDMQEADVYLFSMAGAGPIVKSLLKQRKEFVSALKRKRYPEIFVKELDKRKQPAGALLDHRFLIRDMIGTNTLTQQQSTSGPLLRLTPRH</sequence>
<dbReference type="EMBL" id="JALJOV010000243">
    <property type="protein sequence ID" value="KAK9865504.1"/>
    <property type="molecule type" value="Genomic_DNA"/>
</dbReference>
<dbReference type="PANTHER" id="PTHR15243:SF0">
    <property type="entry name" value="SERINE_THREONINE-PROTEIN KINASE 19"/>
    <property type="match status" value="1"/>
</dbReference>
<comment type="similarity">
    <text evidence="1">Belongs to the STK19 family.</text>
</comment>
<accession>A0AAW1T7J8</accession>
<evidence type="ECO:0000313" key="3">
    <source>
        <dbReference type="EMBL" id="KAK9865504.1"/>
    </source>
</evidence>
<name>A0AAW1T7J8_9CHLO</name>
<dbReference type="AlphaFoldDB" id="A0AAW1T7J8"/>
<feature type="region of interest" description="Disordered" evidence="2">
    <location>
        <begin position="1"/>
        <end position="37"/>
    </location>
</feature>
<dbReference type="InterPro" id="IPR018865">
    <property type="entry name" value="STK19-like"/>
</dbReference>
<dbReference type="PANTHER" id="PTHR15243">
    <property type="entry name" value="SERINE/THREONINE-PROTEIN KINASE 19"/>
    <property type="match status" value="1"/>
</dbReference>
<dbReference type="Pfam" id="PF10494">
    <property type="entry name" value="Stk19"/>
    <property type="match status" value="1"/>
</dbReference>
<gene>
    <name evidence="3" type="ORF">WJX84_011043</name>
</gene>
<protein>
    <recommendedName>
        <fullName evidence="5">Serine/threonine-protein kinase 19</fullName>
    </recommendedName>
</protein>